<dbReference type="AlphaFoldDB" id="A0A2T6B899"/>
<reference evidence="1 2" key="1">
    <citation type="submission" date="2018-04" db="EMBL/GenBank/DDBJ databases">
        <title>Genomic Encyclopedia of Archaeal and Bacterial Type Strains, Phase II (KMG-II): from individual species to whole genera.</title>
        <authorList>
            <person name="Goeker M."/>
        </authorList>
    </citation>
    <scope>NUCLEOTIDE SEQUENCE [LARGE SCALE GENOMIC DNA]</scope>
    <source>
        <strain evidence="1 2">DSM 21823</strain>
    </source>
</reference>
<dbReference type="Proteomes" id="UP000244224">
    <property type="component" value="Unassembled WGS sequence"/>
</dbReference>
<organism evidence="1 2">
    <name type="scientific">Gemmobacter caeni</name>
    <dbReference type="NCBI Taxonomy" id="589035"/>
    <lineage>
        <taxon>Bacteria</taxon>
        <taxon>Pseudomonadati</taxon>
        <taxon>Pseudomonadota</taxon>
        <taxon>Alphaproteobacteria</taxon>
        <taxon>Rhodobacterales</taxon>
        <taxon>Paracoccaceae</taxon>
        <taxon>Gemmobacter</taxon>
    </lineage>
</organism>
<accession>A0A2T6B899</accession>
<dbReference type="OrthoDB" id="10003862at2"/>
<dbReference type="RefSeq" id="WP_108127631.1">
    <property type="nucleotide sequence ID" value="NZ_QBKP01000002.1"/>
</dbReference>
<dbReference type="EMBL" id="QBKP01000002">
    <property type="protein sequence ID" value="PTX52299.1"/>
    <property type="molecule type" value="Genomic_DNA"/>
</dbReference>
<evidence type="ECO:0000313" key="1">
    <source>
        <dbReference type="EMBL" id="PTX52299.1"/>
    </source>
</evidence>
<keyword evidence="2" id="KW-1185">Reference proteome</keyword>
<protein>
    <submittedName>
        <fullName evidence="1">Uncharacterized protein</fullName>
    </submittedName>
</protein>
<name>A0A2T6B899_9RHOB</name>
<proteinExistence type="predicted"/>
<evidence type="ECO:0000313" key="2">
    <source>
        <dbReference type="Proteomes" id="UP000244224"/>
    </source>
</evidence>
<gene>
    <name evidence="1" type="ORF">C8N34_10277</name>
</gene>
<comment type="caution">
    <text evidence="1">The sequence shown here is derived from an EMBL/GenBank/DDBJ whole genome shotgun (WGS) entry which is preliminary data.</text>
</comment>
<sequence length="360" mass="39715">MNDPLHAFETTIPTELQEDLLQRIEECAWGFTTDPEIEITDVEKRNVLNIEYTGVVQLMGQEHRFHIRSGDAAGTEILSWNGETDIDREPGPVMILAPLHRRASEAIFQGRAAELLRNWDEALDPSTATGKRLSRLFAAASYDAFFAPGTGASRSHHEAAREAGYEIQEAADATRIRRDLLFAAHPIAPLITDQTPLEALRSWDAALDASTVIGHLALLRRAQILDETAMRGASAPNTEGAARMRELGFAFTSPGEALRLRVRLTRSLLSLDPIDGFDPATLPENPIAALFNRLDPALAPDVRVRPEVEAPKLLDAIAERMARDRSMTLPDWAEGRTAEIGLRVRNRAEPARESDPSPSL</sequence>